<evidence type="ECO:0000259" key="2">
    <source>
        <dbReference type="Pfam" id="PF21882"/>
    </source>
</evidence>
<evidence type="ECO:0000313" key="3">
    <source>
        <dbReference type="EMBL" id="CAB4121555.1"/>
    </source>
</evidence>
<accession>A0A6J5KJ53</accession>
<dbReference type="EMBL" id="LR796468">
    <property type="protein sequence ID" value="CAB4146670.1"/>
    <property type="molecule type" value="Genomic_DNA"/>
</dbReference>
<dbReference type="Gene3D" id="2.60.40.3940">
    <property type="match status" value="1"/>
</dbReference>
<proteinExistence type="predicted"/>
<protein>
    <recommendedName>
        <fullName evidence="2">Putative tail fiber protein gp53-like C-terminal domain-containing protein</fullName>
    </recommendedName>
</protein>
<gene>
    <name evidence="7" type="ORF">UFOVP1357_58</name>
    <name evidence="3" type="ORF">UFOVP18_14</name>
    <name evidence="5" type="ORF">UFOVP258_7</name>
    <name evidence="6" type="ORF">UFOVP502_57</name>
    <name evidence="4" type="ORF">UFOVP82_16</name>
</gene>
<dbReference type="EMBL" id="LR797304">
    <property type="protein sequence ID" value="CAB4200634.1"/>
    <property type="molecule type" value="Genomic_DNA"/>
</dbReference>
<sequence>MSITYNLNIPNPPNDPGDDVSPMQVNTNSVNSWTNVDHVEFNSVTPPSGYHTVIHQVLQSVDPGNIVNVNQVYQKNYTTNSTVSTTDTQLFSITGSGIISQLTGQLTNGTSSDGWCWVGGILIQWGVFLQDFSSGSTKGTLVFKDRVTGAIPFPTNCFIVIGGPIWDSTEGTPGSQASLNIDLNTIARQRFGWQFYTNSSDYEGFYWIALGN</sequence>
<feature type="domain" description="Putative tail fiber protein gp53-like C-terminal" evidence="2">
    <location>
        <begin position="119"/>
        <end position="212"/>
    </location>
</feature>
<dbReference type="Pfam" id="PF21882">
    <property type="entry name" value="Gp53-like_C"/>
    <property type="match status" value="1"/>
</dbReference>
<organism evidence="3">
    <name type="scientific">uncultured Caudovirales phage</name>
    <dbReference type="NCBI Taxonomy" id="2100421"/>
    <lineage>
        <taxon>Viruses</taxon>
        <taxon>Duplodnaviria</taxon>
        <taxon>Heunggongvirae</taxon>
        <taxon>Uroviricota</taxon>
        <taxon>Caudoviricetes</taxon>
        <taxon>Peduoviridae</taxon>
        <taxon>Maltschvirus</taxon>
        <taxon>Maltschvirus maltsch</taxon>
    </lineage>
</organism>
<evidence type="ECO:0000313" key="7">
    <source>
        <dbReference type="EMBL" id="CAB4200634.1"/>
    </source>
</evidence>
<dbReference type="EMBL" id="LR796201">
    <property type="protein sequence ID" value="CAB4126693.1"/>
    <property type="molecule type" value="Genomic_DNA"/>
</dbReference>
<dbReference type="InterPro" id="IPR054075">
    <property type="entry name" value="Gp53-like_C"/>
</dbReference>
<evidence type="ECO:0000313" key="5">
    <source>
        <dbReference type="EMBL" id="CAB4132344.1"/>
    </source>
</evidence>
<dbReference type="EMBL" id="LR796149">
    <property type="protein sequence ID" value="CAB4121555.1"/>
    <property type="molecule type" value="Genomic_DNA"/>
</dbReference>
<evidence type="ECO:0000256" key="1">
    <source>
        <dbReference type="SAM" id="MobiDB-lite"/>
    </source>
</evidence>
<dbReference type="EMBL" id="LR796264">
    <property type="protein sequence ID" value="CAB4132344.1"/>
    <property type="molecule type" value="Genomic_DNA"/>
</dbReference>
<feature type="region of interest" description="Disordered" evidence="1">
    <location>
        <begin position="1"/>
        <end position="22"/>
    </location>
</feature>
<reference evidence="3" key="1">
    <citation type="submission" date="2020-04" db="EMBL/GenBank/DDBJ databases">
        <authorList>
            <person name="Chiriac C."/>
            <person name="Salcher M."/>
            <person name="Ghai R."/>
            <person name="Kavagutti S V."/>
        </authorList>
    </citation>
    <scope>NUCLEOTIDE SEQUENCE</scope>
</reference>
<name>A0A6J5KJ53_9CAUD</name>
<evidence type="ECO:0000313" key="6">
    <source>
        <dbReference type="EMBL" id="CAB4146670.1"/>
    </source>
</evidence>
<evidence type="ECO:0000313" key="4">
    <source>
        <dbReference type="EMBL" id="CAB4126693.1"/>
    </source>
</evidence>